<dbReference type="InterPro" id="IPR015590">
    <property type="entry name" value="Aldehyde_DH_dom"/>
</dbReference>
<dbReference type="Gene3D" id="3.40.605.10">
    <property type="entry name" value="Aldehyde Dehydrogenase, Chain A, domain 1"/>
    <property type="match status" value="1"/>
</dbReference>
<keyword evidence="9" id="KW-1185">Reference proteome</keyword>
<dbReference type="PANTHER" id="PTHR43570:SF16">
    <property type="entry name" value="ALDEHYDE DEHYDROGENASE TYPE III, ISOFORM Q"/>
    <property type="match status" value="1"/>
</dbReference>
<dbReference type="Proteomes" id="UP000094526">
    <property type="component" value="Unassembled WGS sequence"/>
</dbReference>
<comment type="similarity">
    <text evidence="1">Belongs to the aldehyde dehydrogenase family.</text>
</comment>
<keyword evidence="2" id="KW-0125">Carotenoid biosynthesis</keyword>
<evidence type="ECO:0000313" key="8">
    <source>
        <dbReference type="EMBL" id="OCT53485.1"/>
    </source>
</evidence>
<dbReference type="GO" id="GO:0005737">
    <property type="term" value="C:cytoplasm"/>
    <property type="evidence" value="ECO:0007669"/>
    <property type="project" value="TreeGrafter"/>
</dbReference>
<dbReference type="InterPro" id="IPR016162">
    <property type="entry name" value="Ald_DH_N"/>
</dbReference>
<dbReference type="InterPro" id="IPR016161">
    <property type="entry name" value="Ald_DH/histidinol_DH"/>
</dbReference>
<reference evidence="9" key="1">
    <citation type="submission" date="2015-07" db="EMBL/GenBank/DDBJ databases">
        <authorList>
            <person name="Teixeira M.M."/>
            <person name="Souza R.C."/>
            <person name="Almeida L.G."/>
            <person name="Vicente V.A."/>
            <person name="de Hoog S."/>
            <person name="Bocca A.L."/>
            <person name="de Almeida S.R."/>
            <person name="Vasconcelos A.T."/>
            <person name="Felipe M.S."/>
        </authorList>
    </citation>
    <scope>NUCLEOTIDE SEQUENCE [LARGE SCALE GENOMIC DNA]</scope>
    <source>
        <strain evidence="9">KSF</strain>
    </source>
</reference>
<evidence type="ECO:0000256" key="2">
    <source>
        <dbReference type="ARBA" id="ARBA00022746"/>
    </source>
</evidence>
<dbReference type="PANTHER" id="PTHR43570">
    <property type="entry name" value="ALDEHYDE DEHYDROGENASE"/>
    <property type="match status" value="1"/>
</dbReference>
<dbReference type="VEuPathDB" id="FungiDB:CLCR_09686"/>
<evidence type="ECO:0000259" key="7">
    <source>
        <dbReference type="Pfam" id="PF00171"/>
    </source>
</evidence>
<evidence type="ECO:0000256" key="3">
    <source>
        <dbReference type="ARBA" id="ARBA00023002"/>
    </source>
</evidence>
<dbReference type="GO" id="GO:0016117">
    <property type="term" value="P:carotenoid biosynthetic process"/>
    <property type="evidence" value="ECO:0007669"/>
    <property type="project" value="UniProtKB-KW"/>
</dbReference>
<protein>
    <recommendedName>
        <fullName evidence="5">Beta-apo-4'-carotenal oxygenase</fullName>
        <ecNumber evidence="4">1.2.1.82</ecNumber>
    </recommendedName>
    <alternativeName>
        <fullName evidence="6">Beta-apo-4'-carotenal dehydrogenase</fullName>
    </alternativeName>
</protein>
<dbReference type="InterPro" id="IPR016160">
    <property type="entry name" value="Ald_DH_CS_CYS"/>
</dbReference>
<keyword evidence="3" id="KW-0560">Oxidoreductase</keyword>
<dbReference type="CDD" id="cd07135">
    <property type="entry name" value="ALDH_F14-YMR110C"/>
    <property type="match status" value="1"/>
</dbReference>
<dbReference type="PROSITE" id="PS00070">
    <property type="entry name" value="ALDEHYDE_DEHYDR_CYS"/>
    <property type="match status" value="1"/>
</dbReference>
<evidence type="ECO:0000256" key="1">
    <source>
        <dbReference type="ARBA" id="ARBA00009986"/>
    </source>
</evidence>
<dbReference type="VEuPathDB" id="FungiDB:G647_00450"/>
<dbReference type="STRING" id="86049.A0A1C1CYA4"/>
<dbReference type="InterPro" id="IPR016163">
    <property type="entry name" value="Ald_DH_C"/>
</dbReference>
<dbReference type="InterPro" id="IPR012394">
    <property type="entry name" value="Aldehyde_DH_NAD(P)"/>
</dbReference>
<sequence length="635" mass="69680">MASNDGIFACRLSNVSMSTLLHAGDPESHKAQPIFYRPSTSTDAFVSRHTILPEAESCIHQLGIVDDDIRLIARGLSRGDQASDPSQTPPRALLLAGDTNCLLRAAVMASIEYTSPEEFESAYKTLQSTFASNRTKSIKWRKWQLKQLWWLLEQNLDKIVDALHTELNRHAFETLTMEVRGIKGDIVDMLEHIDEWSQGEKPDAGFVFGTLGKAWLRKEPLGVTLIIAAWNFPLYTLLSPMVAAIAAGNCIFLKPSELAPATQALLVDLVPKYLDQSAIRLVTGGPAEVGRMLESKFNHIFYTGGGKVGRVIATAAAKHLTPVVLELGGQAPVIVTKSADIELAAKRIAHAKLTNSGQVCLNGNHIFADAAVHDRLLERLQFWFDKFLETGSEQFATIINERHFDRIAGLLKSSAGVVVYGGDLDRERKYIKPTIVRDIMTDDSLMSEELFAPIAPVIVADVDRAIRIIRSMPPPLGLYIFSKDQAEIDHILDHTSSGGVTINDLMIHAGVPHAPFGGVGESGYGSYHGKYGFDAFSHTRTVVAPPTWLEAVMSFRYAPFDMKKAKFADIKSSLVGKPGETMEEQKVGKKMAVSTILRNAVLAVAVLAAADSATGGKLLFVHTMRDVVDKVWRRK</sequence>
<dbReference type="Gene3D" id="3.40.309.10">
    <property type="entry name" value="Aldehyde Dehydrogenase, Chain A, domain 2"/>
    <property type="match status" value="1"/>
</dbReference>
<dbReference type="AlphaFoldDB" id="A0A1C1CYA4"/>
<dbReference type="SUPFAM" id="SSF53720">
    <property type="entry name" value="ALDH-like"/>
    <property type="match status" value="1"/>
</dbReference>
<comment type="caution">
    <text evidence="8">The sequence shown here is derived from an EMBL/GenBank/DDBJ whole genome shotgun (WGS) entry which is preliminary data.</text>
</comment>
<dbReference type="OrthoDB" id="440325at2759"/>
<feature type="domain" description="Aldehyde dehydrogenase" evidence="7">
    <location>
        <begin position="106"/>
        <end position="542"/>
    </location>
</feature>
<dbReference type="EC" id="1.2.1.82" evidence="4"/>
<accession>A0A1C1CYA4</accession>
<dbReference type="eggNOG" id="KOG2456">
    <property type="taxonomic scope" value="Eukaryota"/>
</dbReference>
<dbReference type="Pfam" id="PF00171">
    <property type="entry name" value="Aldedh"/>
    <property type="match status" value="1"/>
</dbReference>
<evidence type="ECO:0000256" key="4">
    <source>
        <dbReference type="ARBA" id="ARBA00066967"/>
    </source>
</evidence>
<dbReference type="EMBL" id="LGRB01000008">
    <property type="protein sequence ID" value="OCT53485.1"/>
    <property type="molecule type" value="Genomic_DNA"/>
</dbReference>
<name>A0A1C1CYA4_9EURO</name>
<dbReference type="FunFam" id="3.40.605.10:FF:000004">
    <property type="entry name" value="Aldehyde dehydrogenase"/>
    <property type="match status" value="1"/>
</dbReference>
<proteinExistence type="inferred from homology"/>
<gene>
    <name evidence="8" type="primary">Aldh3b1</name>
    <name evidence="8" type="ORF">CLCR_09686</name>
</gene>
<dbReference type="GO" id="GO:0006081">
    <property type="term" value="P:aldehyde metabolic process"/>
    <property type="evidence" value="ECO:0007669"/>
    <property type="project" value="InterPro"/>
</dbReference>
<evidence type="ECO:0000313" key="9">
    <source>
        <dbReference type="Proteomes" id="UP000094526"/>
    </source>
</evidence>
<evidence type="ECO:0000256" key="5">
    <source>
        <dbReference type="ARBA" id="ARBA00071369"/>
    </source>
</evidence>
<evidence type="ECO:0000256" key="6">
    <source>
        <dbReference type="ARBA" id="ARBA00082640"/>
    </source>
</evidence>
<organism evidence="8 9">
    <name type="scientific">Cladophialophora carrionii</name>
    <dbReference type="NCBI Taxonomy" id="86049"/>
    <lineage>
        <taxon>Eukaryota</taxon>
        <taxon>Fungi</taxon>
        <taxon>Dikarya</taxon>
        <taxon>Ascomycota</taxon>
        <taxon>Pezizomycotina</taxon>
        <taxon>Eurotiomycetes</taxon>
        <taxon>Chaetothyriomycetidae</taxon>
        <taxon>Chaetothyriales</taxon>
        <taxon>Herpotrichiellaceae</taxon>
        <taxon>Cladophialophora</taxon>
    </lineage>
</organism>
<dbReference type="GO" id="GO:0004029">
    <property type="term" value="F:aldehyde dehydrogenase (NAD+) activity"/>
    <property type="evidence" value="ECO:0007669"/>
    <property type="project" value="TreeGrafter"/>
</dbReference>